<dbReference type="Proteomes" id="UP001268542">
    <property type="component" value="Unassembled WGS sequence"/>
</dbReference>
<sequence length="282" mass="29690">MSTIDLTPASYRSAAEGAGDFDPAAPDRRSGSGMRRVLGMARANALLLTRNRMTLAYALLLPLAPLAFLLAADRGSEAAGISSIGQVVLLAALFPVYYNLLSLTVTRRDELVLKRLRTGEATDRDQLVSMALPGVVTFGIVSLLGVGAALALGQPMPSNPVVLAVGLVVVAVTFAGLAFWTAAWTKNAEAAQLTSMPVLLVAIVGSLWQILPERAHDVLAWTPGAAIDAIVRIGWFGQEVDGTAVSFTDSFVASAQPLAALVAWAALAVVLTRRSMRWEPRG</sequence>
<evidence type="ECO:0000313" key="4">
    <source>
        <dbReference type="Proteomes" id="UP001268542"/>
    </source>
</evidence>
<feature type="transmembrane region" description="Helical" evidence="2">
    <location>
        <begin position="161"/>
        <end position="181"/>
    </location>
</feature>
<protein>
    <recommendedName>
        <fullName evidence="5">ABC transporter permease</fullName>
    </recommendedName>
</protein>
<feature type="transmembrane region" description="Helical" evidence="2">
    <location>
        <begin position="251"/>
        <end position="271"/>
    </location>
</feature>
<name>A0ABU3PYX6_9ACTN</name>
<comment type="caution">
    <text evidence="3">The sequence shown here is derived from an EMBL/GenBank/DDBJ whole genome shotgun (WGS) entry which is preliminary data.</text>
</comment>
<evidence type="ECO:0000313" key="3">
    <source>
        <dbReference type="EMBL" id="MDT9593970.1"/>
    </source>
</evidence>
<keyword evidence="2" id="KW-0472">Membrane</keyword>
<feature type="transmembrane region" description="Helical" evidence="2">
    <location>
        <begin position="84"/>
        <end position="106"/>
    </location>
</feature>
<feature type="transmembrane region" description="Helical" evidence="2">
    <location>
        <begin position="127"/>
        <end position="149"/>
    </location>
</feature>
<gene>
    <name evidence="3" type="ORF">RDV89_12885</name>
</gene>
<evidence type="ECO:0000256" key="1">
    <source>
        <dbReference type="SAM" id="MobiDB-lite"/>
    </source>
</evidence>
<keyword evidence="4" id="KW-1185">Reference proteome</keyword>
<proteinExistence type="predicted"/>
<reference evidence="3 4" key="1">
    <citation type="submission" date="2023-08" db="EMBL/GenBank/DDBJ databases">
        <title>Nocardioides seae sp. nov., a bacterium isolated from a soil.</title>
        <authorList>
            <person name="Wang X."/>
        </authorList>
    </citation>
    <scope>NUCLEOTIDE SEQUENCE [LARGE SCALE GENOMIC DNA]</scope>
    <source>
        <strain evidence="3 4">YZH12</strain>
    </source>
</reference>
<feature type="region of interest" description="Disordered" evidence="1">
    <location>
        <begin position="1"/>
        <end position="31"/>
    </location>
</feature>
<feature type="transmembrane region" description="Helical" evidence="2">
    <location>
        <begin position="54"/>
        <end position="72"/>
    </location>
</feature>
<keyword evidence="2" id="KW-1133">Transmembrane helix</keyword>
<evidence type="ECO:0000256" key="2">
    <source>
        <dbReference type="SAM" id="Phobius"/>
    </source>
</evidence>
<accession>A0ABU3PYX6</accession>
<evidence type="ECO:0008006" key="5">
    <source>
        <dbReference type="Google" id="ProtNLM"/>
    </source>
</evidence>
<dbReference type="EMBL" id="JAVYII010000005">
    <property type="protein sequence ID" value="MDT9593970.1"/>
    <property type="molecule type" value="Genomic_DNA"/>
</dbReference>
<organism evidence="3 4">
    <name type="scientific">Nocardioides imazamoxiresistens</name>
    <dbReference type="NCBI Taxonomy" id="3231893"/>
    <lineage>
        <taxon>Bacteria</taxon>
        <taxon>Bacillati</taxon>
        <taxon>Actinomycetota</taxon>
        <taxon>Actinomycetes</taxon>
        <taxon>Propionibacteriales</taxon>
        <taxon>Nocardioidaceae</taxon>
        <taxon>Nocardioides</taxon>
    </lineage>
</organism>
<feature type="transmembrane region" description="Helical" evidence="2">
    <location>
        <begin position="193"/>
        <end position="211"/>
    </location>
</feature>
<dbReference type="RefSeq" id="WP_315733456.1">
    <property type="nucleotide sequence ID" value="NZ_JAVYII010000005.1"/>
</dbReference>
<keyword evidence="2" id="KW-0812">Transmembrane</keyword>